<dbReference type="PANTHER" id="PTHR42760:SF40">
    <property type="entry name" value="3-OXOACYL-[ACYL-CARRIER-PROTEIN] REDUCTASE, CHLOROPLASTIC"/>
    <property type="match status" value="1"/>
</dbReference>
<dbReference type="NCBIfam" id="NF009466">
    <property type="entry name" value="PRK12826.1-2"/>
    <property type="match status" value="1"/>
</dbReference>
<dbReference type="PROSITE" id="PS00061">
    <property type="entry name" value="ADH_SHORT"/>
    <property type="match status" value="1"/>
</dbReference>
<evidence type="ECO:0000313" key="6">
    <source>
        <dbReference type="Proteomes" id="UP000663090"/>
    </source>
</evidence>
<dbReference type="SMART" id="SM00822">
    <property type="entry name" value="PKS_KR"/>
    <property type="match status" value="1"/>
</dbReference>
<dbReference type="RefSeq" id="WP_206716382.1">
    <property type="nucleotide sequence ID" value="NZ_CP071091.1"/>
</dbReference>
<keyword evidence="3" id="KW-0276">Fatty acid metabolism</keyword>
<dbReference type="EMBL" id="CP071091">
    <property type="protein sequence ID" value="QSQ14611.1"/>
    <property type="molecule type" value="Genomic_DNA"/>
</dbReference>
<evidence type="ECO:0000259" key="4">
    <source>
        <dbReference type="SMART" id="SM00822"/>
    </source>
</evidence>
<comment type="catalytic activity">
    <reaction evidence="3">
        <text>a (3R)-hydroxyacyl-[ACP] + NADP(+) = a 3-oxoacyl-[ACP] + NADPH + H(+)</text>
        <dbReference type="Rhea" id="RHEA:17397"/>
        <dbReference type="Rhea" id="RHEA-COMP:9916"/>
        <dbReference type="Rhea" id="RHEA-COMP:9945"/>
        <dbReference type="ChEBI" id="CHEBI:15378"/>
        <dbReference type="ChEBI" id="CHEBI:57783"/>
        <dbReference type="ChEBI" id="CHEBI:58349"/>
        <dbReference type="ChEBI" id="CHEBI:78776"/>
        <dbReference type="ChEBI" id="CHEBI:78827"/>
        <dbReference type="EC" id="1.1.1.100"/>
    </reaction>
</comment>
<dbReference type="PRINTS" id="PR00081">
    <property type="entry name" value="GDHRDH"/>
</dbReference>
<dbReference type="CDD" id="cd05333">
    <property type="entry name" value="BKR_SDR_c"/>
    <property type="match status" value="1"/>
</dbReference>
<dbReference type="PANTHER" id="PTHR42760">
    <property type="entry name" value="SHORT-CHAIN DEHYDROGENASES/REDUCTASES FAMILY MEMBER"/>
    <property type="match status" value="1"/>
</dbReference>
<gene>
    <name evidence="5" type="primary">fabG</name>
    <name evidence="5" type="ORF">JY572_00485</name>
</gene>
<evidence type="ECO:0000256" key="2">
    <source>
        <dbReference type="ARBA" id="ARBA00023002"/>
    </source>
</evidence>
<name>A0ABX7NB22_9BACT</name>
<comment type="function">
    <text evidence="3">Catalyzes the NADPH-dependent reduction of beta-ketoacyl-ACP substrates to beta-hydroxyacyl-ACP products, the first reductive step in the elongation cycle of fatty acid biosynthesis.</text>
</comment>
<dbReference type="PRINTS" id="PR00080">
    <property type="entry name" value="SDRFAMILY"/>
</dbReference>
<evidence type="ECO:0000256" key="1">
    <source>
        <dbReference type="ARBA" id="ARBA00006484"/>
    </source>
</evidence>
<dbReference type="InterPro" id="IPR020904">
    <property type="entry name" value="Sc_DH/Rdtase_CS"/>
</dbReference>
<dbReference type="Pfam" id="PF13561">
    <property type="entry name" value="adh_short_C2"/>
    <property type="match status" value="1"/>
</dbReference>
<dbReference type="InterPro" id="IPR057326">
    <property type="entry name" value="KR_dom"/>
</dbReference>
<dbReference type="InterPro" id="IPR002347">
    <property type="entry name" value="SDR_fam"/>
</dbReference>
<dbReference type="NCBIfam" id="NF005559">
    <property type="entry name" value="PRK07231.1"/>
    <property type="match status" value="1"/>
</dbReference>
<reference evidence="5 6" key="1">
    <citation type="submission" date="2021-02" db="EMBL/GenBank/DDBJ databases">
        <title>De Novo genome assembly of isolated myxobacteria.</title>
        <authorList>
            <person name="Stevens D.C."/>
        </authorList>
    </citation>
    <scope>NUCLEOTIDE SEQUENCE [LARGE SCALE GENOMIC DNA]</scope>
    <source>
        <strain evidence="5 6">SCHIC003</strain>
    </source>
</reference>
<keyword evidence="3" id="KW-0444">Lipid biosynthesis</keyword>
<evidence type="ECO:0000313" key="5">
    <source>
        <dbReference type="EMBL" id="QSQ14611.1"/>
    </source>
</evidence>
<dbReference type="NCBIfam" id="TIGR01830">
    <property type="entry name" value="3oxo_ACP_reduc"/>
    <property type="match status" value="1"/>
</dbReference>
<protein>
    <recommendedName>
        <fullName evidence="3">3-oxoacyl-[acyl-carrier-protein] reductase</fullName>
        <ecNumber evidence="3">1.1.1.100</ecNumber>
    </recommendedName>
</protein>
<feature type="domain" description="Ketoreductase" evidence="4">
    <location>
        <begin position="6"/>
        <end position="187"/>
    </location>
</feature>
<evidence type="ECO:0000256" key="3">
    <source>
        <dbReference type="RuleBase" id="RU366074"/>
    </source>
</evidence>
<sequence>MSFKDKVVLVTGGSRGIGRACAVAFAKAGASTVVISYAGNEAAAQESVALIQAEGAKAEAIRFDVADTAACASAVEGIIKTHGRLDVLVNNAGVAVDGLVMRVKDEDWDKQLDTNLKGAFALIRAVSRPMMKQRSGAIVNVTSVVGDMGNGGQVAYSASKAGLVGLTKSVARELSSRGIRVNAVSPGFIGTDMTSHLNDDLRQKMLEGIPLGRLGNPEEVAQAVLFLSGDASSYITGEVLKVNGGMYM</sequence>
<accession>A0ABX7NB22</accession>
<dbReference type="InterPro" id="IPR011284">
    <property type="entry name" value="3oxo_ACP_reduc"/>
</dbReference>
<keyword evidence="6" id="KW-1185">Reference proteome</keyword>
<dbReference type="EC" id="1.1.1.100" evidence="3"/>
<dbReference type="InterPro" id="IPR036291">
    <property type="entry name" value="NAD(P)-bd_dom_sf"/>
</dbReference>
<comment type="pathway">
    <text evidence="3">Lipid metabolism; fatty acid biosynthesis.</text>
</comment>
<dbReference type="SUPFAM" id="SSF51735">
    <property type="entry name" value="NAD(P)-binding Rossmann-fold domains"/>
    <property type="match status" value="1"/>
</dbReference>
<dbReference type="Proteomes" id="UP000663090">
    <property type="component" value="Chromosome"/>
</dbReference>
<keyword evidence="3" id="KW-0443">Lipid metabolism</keyword>
<dbReference type="GO" id="GO:0004316">
    <property type="term" value="F:3-oxoacyl-[acyl-carrier-protein] reductase (NADPH) activity"/>
    <property type="evidence" value="ECO:0007669"/>
    <property type="project" value="UniProtKB-EC"/>
</dbReference>
<keyword evidence="3" id="KW-0275">Fatty acid biosynthesis</keyword>
<dbReference type="Gene3D" id="3.40.50.720">
    <property type="entry name" value="NAD(P)-binding Rossmann-like Domain"/>
    <property type="match status" value="1"/>
</dbReference>
<keyword evidence="3" id="KW-0521">NADP</keyword>
<comment type="subunit">
    <text evidence="3">Homotetramer.</text>
</comment>
<proteinExistence type="inferred from homology"/>
<organism evidence="5 6">
    <name type="scientific">Myxococcus landrumensis</name>
    <dbReference type="NCBI Taxonomy" id="2813577"/>
    <lineage>
        <taxon>Bacteria</taxon>
        <taxon>Pseudomonadati</taxon>
        <taxon>Myxococcota</taxon>
        <taxon>Myxococcia</taxon>
        <taxon>Myxococcales</taxon>
        <taxon>Cystobacterineae</taxon>
        <taxon>Myxococcaceae</taxon>
        <taxon>Myxococcus</taxon>
    </lineage>
</organism>
<keyword evidence="2 3" id="KW-0560">Oxidoreductase</keyword>
<comment type="similarity">
    <text evidence="1 3">Belongs to the short-chain dehydrogenases/reductases (SDR) family.</text>
</comment>